<dbReference type="AlphaFoldDB" id="A0A839A480"/>
<dbReference type="EC" id="5.4.99.25" evidence="5"/>
<dbReference type="EMBL" id="JACAOA010000005">
    <property type="protein sequence ID" value="MBA5728772.1"/>
    <property type="molecule type" value="Genomic_DNA"/>
</dbReference>
<proteinExistence type="inferred from homology"/>
<comment type="similarity">
    <text evidence="2 5">Belongs to the pseudouridine synthase TruB family. Type 1 subfamily.</text>
</comment>
<feature type="domain" description="Pseudouridine synthase II N-terminal" evidence="6">
    <location>
        <begin position="23"/>
        <end position="179"/>
    </location>
</feature>
<accession>A0A839A480</accession>
<dbReference type="RefSeq" id="WP_218930502.1">
    <property type="nucleotide sequence ID" value="NZ_JACAOA010000005.1"/>
</dbReference>
<dbReference type="Proteomes" id="UP000571018">
    <property type="component" value="Unassembled WGS sequence"/>
</dbReference>
<evidence type="ECO:0000313" key="9">
    <source>
        <dbReference type="Proteomes" id="UP000571018"/>
    </source>
</evidence>
<evidence type="ECO:0000259" key="7">
    <source>
        <dbReference type="Pfam" id="PF16198"/>
    </source>
</evidence>
<dbReference type="NCBIfam" id="TIGR00431">
    <property type="entry name" value="TruB"/>
    <property type="match status" value="1"/>
</dbReference>
<evidence type="ECO:0000256" key="3">
    <source>
        <dbReference type="ARBA" id="ARBA00022694"/>
    </source>
</evidence>
<dbReference type="PANTHER" id="PTHR13767">
    <property type="entry name" value="TRNA-PSEUDOURIDINE SYNTHASE"/>
    <property type="match status" value="1"/>
</dbReference>
<comment type="function">
    <text evidence="5">Responsible for synthesis of pseudouridine from uracil-55 in the psi GC loop of transfer RNAs.</text>
</comment>
<dbReference type="InterPro" id="IPR014780">
    <property type="entry name" value="tRNA_psdUridine_synth_TruB"/>
</dbReference>
<keyword evidence="4 5" id="KW-0413">Isomerase</keyword>
<dbReference type="InterPro" id="IPR020103">
    <property type="entry name" value="PsdUridine_synth_cat_dom_sf"/>
</dbReference>
<dbReference type="PANTHER" id="PTHR13767:SF2">
    <property type="entry name" value="PSEUDOURIDYLATE SYNTHASE TRUB1"/>
    <property type="match status" value="1"/>
</dbReference>
<dbReference type="GO" id="GO:0031119">
    <property type="term" value="P:tRNA pseudouridine synthesis"/>
    <property type="evidence" value="ECO:0007669"/>
    <property type="project" value="UniProtKB-UniRule"/>
</dbReference>
<feature type="active site" description="Nucleophile" evidence="5">
    <location>
        <position position="38"/>
    </location>
</feature>
<dbReference type="Gene3D" id="3.30.2350.10">
    <property type="entry name" value="Pseudouridine synthase"/>
    <property type="match status" value="1"/>
</dbReference>
<evidence type="ECO:0000256" key="5">
    <source>
        <dbReference type="HAMAP-Rule" id="MF_01080"/>
    </source>
</evidence>
<dbReference type="FunFam" id="3.30.2350.10:FF:000011">
    <property type="entry name" value="tRNA pseudouridine synthase B"/>
    <property type="match status" value="1"/>
</dbReference>
<sequence>MNGILAVWKPRGMTSHDVVFKLRKMLKMKKIGHTGTLDPEVDGVLVVCLGKGTRLVELLMDSPKVYYGEITLGMSTETEDAHGEVVDHKAVEQPVSIEKIDKAMSTFEGVIEQIPPMYSAVKVNGRRLYEYAREGLEVERPIRNTVIHSLERDGEPVYNQEIGTQSWKFKVDCGKGTYVRTLAVDLGKKLGYPAHMSKLTRLETSGFSDSESYTLEEIQTLIDNEEIKDKVATIETALKHIPKTDLDDELYDKVKNGQVLLKSDFEQDFQDPIAFYYNDKIIALYRQHPEKELYIKPYKMFV</sequence>
<dbReference type="InterPro" id="IPR002501">
    <property type="entry name" value="PsdUridine_synth_N"/>
</dbReference>
<dbReference type="GO" id="GO:0160148">
    <property type="term" value="F:tRNA pseudouridine(55) synthase activity"/>
    <property type="evidence" value="ECO:0007669"/>
    <property type="project" value="UniProtKB-EC"/>
</dbReference>
<dbReference type="CDD" id="cd02573">
    <property type="entry name" value="PseudoU_synth_EcTruB"/>
    <property type="match status" value="1"/>
</dbReference>
<comment type="caution">
    <text evidence="8">The sequence shown here is derived from an EMBL/GenBank/DDBJ whole genome shotgun (WGS) entry which is preliminary data.</text>
</comment>
<gene>
    <name evidence="5 8" type="primary">truB</name>
    <name evidence="8" type="ORF">HW423_03115</name>
</gene>
<feature type="domain" description="tRNA pseudouridylate synthase B C-terminal" evidence="7">
    <location>
        <begin position="180"/>
        <end position="238"/>
    </location>
</feature>
<evidence type="ECO:0000256" key="4">
    <source>
        <dbReference type="ARBA" id="ARBA00023235"/>
    </source>
</evidence>
<dbReference type="Pfam" id="PF16198">
    <property type="entry name" value="TruB_C_2"/>
    <property type="match status" value="1"/>
</dbReference>
<comment type="catalytic activity">
    <reaction evidence="1 5">
        <text>uridine(55) in tRNA = pseudouridine(55) in tRNA</text>
        <dbReference type="Rhea" id="RHEA:42532"/>
        <dbReference type="Rhea" id="RHEA-COMP:10101"/>
        <dbReference type="Rhea" id="RHEA-COMP:10102"/>
        <dbReference type="ChEBI" id="CHEBI:65314"/>
        <dbReference type="ChEBI" id="CHEBI:65315"/>
        <dbReference type="EC" id="5.4.99.25"/>
    </reaction>
</comment>
<protein>
    <recommendedName>
        <fullName evidence="5">tRNA pseudouridine synthase B</fullName>
        <ecNumber evidence="5">5.4.99.25</ecNumber>
    </recommendedName>
    <alternativeName>
        <fullName evidence="5">tRNA pseudouridine(55) synthase</fullName>
        <shortName evidence="5">Psi55 synthase</shortName>
    </alternativeName>
    <alternativeName>
        <fullName evidence="5">tRNA pseudouridylate synthase</fullName>
    </alternativeName>
    <alternativeName>
        <fullName evidence="5">tRNA-uridine isomerase</fullName>
    </alternativeName>
</protein>
<dbReference type="GO" id="GO:1990481">
    <property type="term" value="P:mRNA pseudouridine synthesis"/>
    <property type="evidence" value="ECO:0007669"/>
    <property type="project" value="TreeGrafter"/>
</dbReference>
<dbReference type="InterPro" id="IPR032819">
    <property type="entry name" value="TruB_C"/>
</dbReference>
<evidence type="ECO:0000313" key="8">
    <source>
        <dbReference type="EMBL" id="MBA5728772.1"/>
    </source>
</evidence>
<dbReference type="Pfam" id="PF01509">
    <property type="entry name" value="TruB_N"/>
    <property type="match status" value="1"/>
</dbReference>
<keyword evidence="9" id="KW-1185">Reference proteome</keyword>
<dbReference type="GO" id="GO:0003723">
    <property type="term" value="F:RNA binding"/>
    <property type="evidence" value="ECO:0007669"/>
    <property type="project" value="InterPro"/>
</dbReference>
<dbReference type="HAMAP" id="MF_01080">
    <property type="entry name" value="TruB_bact"/>
    <property type="match status" value="1"/>
</dbReference>
<organism evidence="8 9">
    <name type="scientific">Ruoffia halotolerans</name>
    <dbReference type="NCBI Taxonomy" id="2748684"/>
    <lineage>
        <taxon>Bacteria</taxon>
        <taxon>Bacillati</taxon>
        <taxon>Bacillota</taxon>
        <taxon>Bacilli</taxon>
        <taxon>Lactobacillales</taxon>
        <taxon>Aerococcaceae</taxon>
        <taxon>Ruoffia</taxon>
    </lineage>
</organism>
<evidence type="ECO:0000256" key="2">
    <source>
        <dbReference type="ARBA" id="ARBA00005642"/>
    </source>
</evidence>
<keyword evidence="3 5" id="KW-0819">tRNA processing</keyword>
<evidence type="ECO:0000259" key="6">
    <source>
        <dbReference type="Pfam" id="PF01509"/>
    </source>
</evidence>
<reference evidence="8 9" key="1">
    <citation type="submission" date="2020-06" db="EMBL/GenBank/DDBJ databases">
        <title>Reclassification of Facklamia ignava, Facklamia soureckii and Facklami tabacinasalis as Falseniella iganva gen. nov., comb. nov., Hutsoniella ignava gen. nov., comb. nov., and Ruoffia tabacinasalis gen. nov., comb. nov and description of Ruoffia haltotolerans sp. nov., isolated from hypersaline Inland Sea of Qatar.</title>
        <authorList>
            <person name="Fotedar R."/>
            <person name="Sankaranarayanan K."/>
            <person name="Lawson P."/>
            <person name="Caldwell M."/>
            <person name="Zeyara A."/>
            <person name="Al Malki A."/>
            <person name="Ali M."/>
        </authorList>
    </citation>
    <scope>NUCLEOTIDE SEQUENCE [LARGE SCALE GENOMIC DNA]</scope>
    <source>
        <strain evidence="8 9">INB8</strain>
    </source>
</reference>
<dbReference type="SUPFAM" id="SSF55120">
    <property type="entry name" value="Pseudouridine synthase"/>
    <property type="match status" value="1"/>
</dbReference>
<name>A0A839A480_9LACT</name>
<evidence type="ECO:0000256" key="1">
    <source>
        <dbReference type="ARBA" id="ARBA00000385"/>
    </source>
</evidence>